<proteinExistence type="predicted"/>
<reference evidence="1" key="2">
    <citation type="journal article" date="2015" name="Fish Shellfish Immunol.">
        <title>Early steps in the European eel (Anguilla anguilla)-Vibrio vulnificus interaction in the gills: Role of the RtxA13 toxin.</title>
        <authorList>
            <person name="Callol A."/>
            <person name="Pajuelo D."/>
            <person name="Ebbesson L."/>
            <person name="Teles M."/>
            <person name="MacKenzie S."/>
            <person name="Amaro C."/>
        </authorList>
    </citation>
    <scope>NUCLEOTIDE SEQUENCE</scope>
</reference>
<accession>A0A0E9V790</accession>
<reference evidence="1" key="1">
    <citation type="submission" date="2014-11" db="EMBL/GenBank/DDBJ databases">
        <authorList>
            <person name="Amaro Gonzalez C."/>
        </authorList>
    </citation>
    <scope>NUCLEOTIDE SEQUENCE</scope>
</reference>
<name>A0A0E9V790_ANGAN</name>
<dbReference type="EMBL" id="GBXM01035464">
    <property type="protein sequence ID" value="JAH73113.1"/>
    <property type="molecule type" value="Transcribed_RNA"/>
</dbReference>
<protein>
    <submittedName>
        <fullName evidence="1">Uncharacterized protein</fullName>
    </submittedName>
</protein>
<organism evidence="1">
    <name type="scientific">Anguilla anguilla</name>
    <name type="common">European freshwater eel</name>
    <name type="synonym">Muraena anguilla</name>
    <dbReference type="NCBI Taxonomy" id="7936"/>
    <lineage>
        <taxon>Eukaryota</taxon>
        <taxon>Metazoa</taxon>
        <taxon>Chordata</taxon>
        <taxon>Craniata</taxon>
        <taxon>Vertebrata</taxon>
        <taxon>Euteleostomi</taxon>
        <taxon>Actinopterygii</taxon>
        <taxon>Neopterygii</taxon>
        <taxon>Teleostei</taxon>
        <taxon>Anguilliformes</taxon>
        <taxon>Anguillidae</taxon>
        <taxon>Anguilla</taxon>
    </lineage>
</organism>
<evidence type="ECO:0000313" key="1">
    <source>
        <dbReference type="EMBL" id="JAH73113.1"/>
    </source>
</evidence>
<dbReference type="AlphaFoldDB" id="A0A0E9V790"/>
<sequence>MVRKLRVSAWGQSTAPLRKSRRLQQVWLTCSAFNLRTSHRQQGLPQLPSHSNSVLYFSTRSTVF</sequence>